<dbReference type="STRING" id="30732.ENSOMEP00000007588"/>
<keyword evidence="3" id="KW-0732">Signal</keyword>
<protein>
    <recommendedName>
        <fullName evidence="4">VWFD domain-containing protein</fullName>
    </recommendedName>
</protein>
<dbReference type="PANTHER" id="PTHR46698">
    <property type="entry name" value="CROSSVEINLESS 2"/>
    <property type="match status" value="1"/>
</dbReference>
<organism evidence="5 6">
    <name type="scientific">Oryzias melastigma</name>
    <name type="common">Marine medaka</name>
    <dbReference type="NCBI Taxonomy" id="30732"/>
    <lineage>
        <taxon>Eukaryota</taxon>
        <taxon>Metazoa</taxon>
        <taxon>Chordata</taxon>
        <taxon>Craniata</taxon>
        <taxon>Vertebrata</taxon>
        <taxon>Euteleostomi</taxon>
        <taxon>Actinopterygii</taxon>
        <taxon>Neopterygii</taxon>
        <taxon>Teleostei</taxon>
        <taxon>Neoteleostei</taxon>
        <taxon>Acanthomorphata</taxon>
        <taxon>Ovalentaria</taxon>
        <taxon>Atherinomorphae</taxon>
        <taxon>Beloniformes</taxon>
        <taxon>Adrianichthyidae</taxon>
        <taxon>Oryziinae</taxon>
        <taxon>Oryzias</taxon>
    </lineage>
</organism>
<evidence type="ECO:0000313" key="6">
    <source>
        <dbReference type="Proteomes" id="UP000261560"/>
    </source>
</evidence>
<evidence type="ECO:0000259" key="4">
    <source>
        <dbReference type="PROSITE" id="PS51233"/>
    </source>
</evidence>
<keyword evidence="2" id="KW-0964">Secreted</keyword>
<evidence type="ECO:0000313" key="5">
    <source>
        <dbReference type="Ensembl" id="ENSOMEP00000007588.1"/>
    </source>
</evidence>
<reference evidence="5" key="2">
    <citation type="submission" date="2025-09" db="UniProtKB">
        <authorList>
            <consortium name="Ensembl"/>
        </authorList>
    </citation>
    <scope>IDENTIFICATION</scope>
</reference>
<dbReference type="PROSITE" id="PS51233">
    <property type="entry name" value="VWFD"/>
    <property type="match status" value="1"/>
</dbReference>
<comment type="subcellular location">
    <subcellularLocation>
        <location evidence="1">Secreted</location>
    </subcellularLocation>
</comment>
<name>A0A3B3BRH4_ORYME</name>
<dbReference type="Ensembl" id="ENSOMET00000003830.1">
    <property type="protein sequence ID" value="ENSOMEP00000007588.1"/>
    <property type="gene ID" value="ENSOMEG00000008711.1"/>
</dbReference>
<dbReference type="InterPro" id="IPR052424">
    <property type="entry name" value="Kielin_Chordin-BMP_Reg"/>
</dbReference>
<reference evidence="5" key="1">
    <citation type="submission" date="2025-08" db="UniProtKB">
        <authorList>
            <consortium name="Ensembl"/>
        </authorList>
    </citation>
    <scope>IDENTIFICATION</scope>
</reference>
<dbReference type="PaxDb" id="30732-ENSOMEP00000007588"/>
<dbReference type="AlphaFoldDB" id="A0A3B3BRH4"/>
<evidence type="ECO:0000256" key="2">
    <source>
        <dbReference type="ARBA" id="ARBA00022525"/>
    </source>
</evidence>
<proteinExistence type="predicted"/>
<dbReference type="GO" id="GO:0030513">
    <property type="term" value="P:positive regulation of BMP signaling pathway"/>
    <property type="evidence" value="ECO:0007669"/>
    <property type="project" value="TreeGrafter"/>
</dbReference>
<dbReference type="Pfam" id="PF00094">
    <property type="entry name" value="VWD"/>
    <property type="match status" value="1"/>
</dbReference>
<dbReference type="GO" id="GO:0005576">
    <property type="term" value="C:extracellular region"/>
    <property type="evidence" value="ECO:0007669"/>
    <property type="project" value="UniProtKB-SubCell"/>
</dbReference>
<dbReference type="Pfam" id="PF12714">
    <property type="entry name" value="TILa"/>
    <property type="match status" value="1"/>
</dbReference>
<evidence type="ECO:0000256" key="3">
    <source>
        <dbReference type="ARBA" id="ARBA00022729"/>
    </source>
</evidence>
<dbReference type="InterPro" id="IPR001846">
    <property type="entry name" value="VWF_type-D"/>
</dbReference>
<dbReference type="Proteomes" id="UP000261560">
    <property type="component" value="Unplaced"/>
</dbReference>
<dbReference type="InterPro" id="IPR025615">
    <property type="entry name" value="TILa_dom"/>
</dbReference>
<dbReference type="GeneTree" id="ENSGT00940000177899"/>
<keyword evidence="6" id="KW-1185">Reference proteome</keyword>
<dbReference type="PANTHER" id="PTHR46698:SF7">
    <property type="entry name" value="VWFD DOMAIN-CONTAINING PROTEIN"/>
    <property type="match status" value="1"/>
</dbReference>
<accession>A0A3B3BRH4</accession>
<feature type="domain" description="VWFD" evidence="4">
    <location>
        <begin position="52"/>
        <end position="122"/>
    </location>
</feature>
<sequence>YQSGETVILGEDCGRRCSCTAGSMTCSPYSCGRKESCSVEDGERGCRPNGYATCWIRGAGSYQTFDGLTYQYAGACKLTLAKLMGSSDHPHFKVTSEKVPKGQLMDSRFDCPSVLDPTTSAS</sequence>
<evidence type="ECO:0000256" key="1">
    <source>
        <dbReference type="ARBA" id="ARBA00004613"/>
    </source>
</evidence>